<reference evidence="2 3" key="1">
    <citation type="submission" date="2024-09" db="EMBL/GenBank/DDBJ databases">
        <authorList>
            <person name="Sun Q."/>
            <person name="Mori K."/>
        </authorList>
    </citation>
    <scope>NUCLEOTIDE SEQUENCE [LARGE SCALE GENOMIC DNA]</scope>
    <source>
        <strain evidence="2 3">CCM 8543</strain>
    </source>
</reference>
<dbReference type="InterPro" id="IPR000415">
    <property type="entry name" value="Nitroreductase-like"/>
</dbReference>
<dbReference type="InterPro" id="IPR029479">
    <property type="entry name" value="Nitroreductase"/>
</dbReference>
<name>A0ABV6DA36_9HYPH</name>
<dbReference type="NCBIfam" id="TIGR02476">
    <property type="entry name" value="BluB"/>
    <property type="match status" value="1"/>
</dbReference>
<dbReference type="PANTHER" id="PTHR23026">
    <property type="entry name" value="NADPH NITROREDUCTASE"/>
    <property type="match status" value="1"/>
</dbReference>
<dbReference type="SUPFAM" id="SSF55469">
    <property type="entry name" value="FMN-dependent nitroreductase-like"/>
    <property type="match status" value="1"/>
</dbReference>
<dbReference type="PANTHER" id="PTHR23026:SF123">
    <property type="entry name" value="NAD(P)H NITROREDUCTASE RV3131-RELATED"/>
    <property type="match status" value="1"/>
</dbReference>
<comment type="caution">
    <text evidence="2">The sequence shown here is derived from an EMBL/GenBank/DDBJ whole genome shotgun (WGS) entry which is preliminary data.</text>
</comment>
<dbReference type="EMBL" id="JBHLXD010000023">
    <property type="protein sequence ID" value="MFC0209528.1"/>
    <property type="molecule type" value="Genomic_DNA"/>
</dbReference>
<sequence>MSEAEPSLSVPDPAPRPPVFDAAFRQALEALFVWRRDVRRFCPDPLPPGLLERLLDLACLAPSVGLSQPWRFVVVESPERRAGIRANFERCNAEALAAQPGERAGLYARLKLAGLDEAPSHLAVFADRTSARGHGLGRRTMPETSEYSAVMAIHTLWLLARAHGVGLGWVSILEPQAVKATLDVPPAWTFIGYLCLGYPAAQDSVPALERAGWERRTPAGAFRLLR</sequence>
<dbReference type="EC" id="1.13.11.79" evidence="2"/>
<evidence type="ECO:0000313" key="3">
    <source>
        <dbReference type="Proteomes" id="UP001589755"/>
    </source>
</evidence>
<dbReference type="Pfam" id="PF00881">
    <property type="entry name" value="Nitroreductase"/>
    <property type="match status" value="1"/>
</dbReference>
<dbReference type="InterPro" id="IPR012825">
    <property type="entry name" value="BluB"/>
</dbReference>
<dbReference type="Proteomes" id="UP001589755">
    <property type="component" value="Unassembled WGS sequence"/>
</dbReference>
<protein>
    <submittedName>
        <fullName evidence="2">5,6-dimethylbenzimidazole synthase</fullName>
        <ecNumber evidence="2">1.13.11.79</ecNumber>
    </submittedName>
</protein>
<dbReference type="InterPro" id="IPR050627">
    <property type="entry name" value="Nitroreductase/BluB"/>
</dbReference>
<accession>A0ABV6DA36</accession>
<feature type="domain" description="Nitroreductase" evidence="1">
    <location>
        <begin position="34"/>
        <end position="198"/>
    </location>
</feature>
<gene>
    <name evidence="2" type="primary">bluB</name>
    <name evidence="2" type="ORF">ACFFJ2_14070</name>
</gene>
<dbReference type="RefSeq" id="WP_261521784.1">
    <property type="nucleotide sequence ID" value="NZ_JAODNW010000020.1"/>
</dbReference>
<dbReference type="Gene3D" id="3.40.109.10">
    <property type="entry name" value="NADH Oxidase"/>
    <property type="match status" value="1"/>
</dbReference>
<keyword evidence="2" id="KW-0560">Oxidoreductase</keyword>
<evidence type="ECO:0000313" key="2">
    <source>
        <dbReference type="EMBL" id="MFC0209528.1"/>
    </source>
</evidence>
<keyword evidence="3" id="KW-1185">Reference proteome</keyword>
<dbReference type="CDD" id="cd02145">
    <property type="entry name" value="BluB"/>
    <property type="match status" value="1"/>
</dbReference>
<dbReference type="GO" id="GO:0102919">
    <property type="term" value="F:5,6-dimethylbenzimidazole synthase activity"/>
    <property type="evidence" value="ECO:0007669"/>
    <property type="project" value="UniProtKB-EC"/>
</dbReference>
<evidence type="ECO:0000259" key="1">
    <source>
        <dbReference type="Pfam" id="PF00881"/>
    </source>
</evidence>
<proteinExistence type="predicted"/>
<organism evidence="2 3">
    <name type="scientific">Chelativorans intermedius</name>
    <dbReference type="NCBI Taxonomy" id="515947"/>
    <lineage>
        <taxon>Bacteria</taxon>
        <taxon>Pseudomonadati</taxon>
        <taxon>Pseudomonadota</taxon>
        <taxon>Alphaproteobacteria</taxon>
        <taxon>Hyphomicrobiales</taxon>
        <taxon>Phyllobacteriaceae</taxon>
        <taxon>Chelativorans</taxon>
    </lineage>
</organism>